<keyword evidence="3" id="KW-1185">Reference proteome</keyword>
<keyword evidence="2" id="KW-1133">Transmembrane helix</keyword>
<organism evidence="3 4">
    <name type="scientific">Panagrellus redivivus</name>
    <name type="common">Microworm</name>
    <dbReference type="NCBI Taxonomy" id="6233"/>
    <lineage>
        <taxon>Eukaryota</taxon>
        <taxon>Metazoa</taxon>
        <taxon>Ecdysozoa</taxon>
        <taxon>Nematoda</taxon>
        <taxon>Chromadorea</taxon>
        <taxon>Rhabditida</taxon>
        <taxon>Tylenchina</taxon>
        <taxon>Panagrolaimomorpha</taxon>
        <taxon>Panagrolaimoidea</taxon>
        <taxon>Panagrolaimidae</taxon>
        <taxon>Panagrellus</taxon>
    </lineage>
</organism>
<evidence type="ECO:0000256" key="2">
    <source>
        <dbReference type="SAM" id="Phobius"/>
    </source>
</evidence>
<name>A0A7E4UQF8_PANRE</name>
<evidence type="ECO:0000256" key="1">
    <source>
        <dbReference type="SAM" id="MobiDB-lite"/>
    </source>
</evidence>
<protein>
    <submittedName>
        <fullName evidence="4">PKD_channel domain-containing protein</fullName>
    </submittedName>
</protein>
<accession>A0A7E4UQF8</accession>
<dbReference type="AlphaFoldDB" id="A0A7E4UQF8"/>
<sequence>MGRKDNPPLPTLSPAAADELTAQGDPDPPPAAAGNALQKARNFIGLGHTKKANVSMEQKQMMALMMADTGAIETTYKDTDSQFDKLDERELAKTLGEEHLDMSVVATIVQDRDRFEKIAPQIREKIMIFILKERLKGRYFLLVDTDHLRVPGREGALFYKRIRRSIFYALLFLLLGIVWLRWLDGDMVTFEYRDKRPDMPTTKYLTDTITAKLLNETSAYMRNVYIWKLHEEGSHPQCKLKFMSTWSKWKEDQPYVIGNPLPTNCGLRQYVRHRIVLIERKTSRTNPRTSNFKCPHSHEIQFNFETCCAPKITPSLIKDDTCTVQVDVPLDGTGPQVVEVIETLDNMCNGKTQLKVKDSASIPHLTGQKITVLIYSGYKAKRNSQTGKYDMLENGFNPKNFELHQSNVATTPCEDAFLVFELSSGNPPKPYLLCDSNNNNVNNDKVISVMCQFPLPDARSFKELVLSSMATSIEYDKDWSLFEEQNSYFSR</sequence>
<evidence type="ECO:0000313" key="4">
    <source>
        <dbReference type="WBParaSite" id="Pan_g1152.t1"/>
    </source>
</evidence>
<evidence type="ECO:0000313" key="3">
    <source>
        <dbReference type="Proteomes" id="UP000492821"/>
    </source>
</evidence>
<keyword evidence="2" id="KW-0472">Membrane</keyword>
<reference evidence="4" key="2">
    <citation type="submission" date="2020-10" db="UniProtKB">
        <authorList>
            <consortium name="WormBaseParasite"/>
        </authorList>
    </citation>
    <scope>IDENTIFICATION</scope>
</reference>
<feature type="region of interest" description="Disordered" evidence="1">
    <location>
        <begin position="1"/>
        <end position="32"/>
    </location>
</feature>
<proteinExistence type="predicted"/>
<keyword evidence="2" id="KW-0812">Transmembrane</keyword>
<feature type="transmembrane region" description="Helical" evidence="2">
    <location>
        <begin position="166"/>
        <end position="183"/>
    </location>
</feature>
<dbReference type="WBParaSite" id="Pan_g1152.t1">
    <property type="protein sequence ID" value="Pan_g1152.t1"/>
    <property type="gene ID" value="Pan_g1152"/>
</dbReference>
<reference evidence="3" key="1">
    <citation type="journal article" date="2013" name="Genetics">
        <title>The draft genome and transcriptome of Panagrellus redivivus are shaped by the harsh demands of a free-living lifestyle.</title>
        <authorList>
            <person name="Srinivasan J."/>
            <person name="Dillman A.R."/>
            <person name="Macchietto M.G."/>
            <person name="Heikkinen L."/>
            <person name="Lakso M."/>
            <person name="Fracchia K.M."/>
            <person name="Antoshechkin I."/>
            <person name="Mortazavi A."/>
            <person name="Wong G."/>
            <person name="Sternberg P.W."/>
        </authorList>
    </citation>
    <scope>NUCLEOTIDE SEQUENCE [LARGE SCALE GENOMIC DNA]</scope>
    <source>
        <strain evidence="3">MT8872</strain>
    </source>
</reference>
<dbReference type="Proteomes" id="UP000492821">
    <property type="component" value="Unassembled WGS sequence"/>
</dbReference>